<dbReference type="Proteomes" id="UP001064087">
    <property type="component" value="Chromosome"/>
</dbReference>
<dbReference type="GO" id="GO:0016787">
    <property type="term" value="F:hydrolase activity"/>
    <property type="evidence" value="ECO:0007669"/>
    <property type="project" value="UniProtKB-KW"/>
</dbReference>
<dbReference type="PANTHER" id="PTHR12277">
    <property type="entry name" value="ALPHA/BETA HYDROLASE DOMAIN-CONTAINING PROTEIN"/>
    <property type="match status" value="1"/>
</dbReference>
<proteinExistence type="predicted"/>
<feature type="domain" description="Serine aminopeptidase S33" evidence="1">
    <location>
        <begin position="68"/>
        <end position="192"/>
    </location>
</feature>
<dbReference type="InterPro" id="IPR029058">
    <property type="entry name" value="AB_hydrolase_fold"/>
</dbReference>
<accession>A0ABY6DDH3</accession>
<dbReference type="Pfam" id="PF12146">
    <property type="entry name" value="Hydrolase_4"/>
    <property type="match status" value="2"/>
</dbReference>
<evidence type="ECO:0000313" key="3">
    <source>
        <dbReference type="Proteomes" id="UP001064087"/>
    </source>
</evidence>
<organism evidence="2 3">
    <name type="scientific">Roseovarius pelagicus</name>
    <dbReference type="NCBI Taxonomy" id="2980108"/>
    <lineage>
        <taxon>Bacteria</taxon>
        <taxon>Pseudomonadati</taxon>
        <taxon>Pseudomonadota</taxon>
        <taxon>Alphaproteobacteria</taxon>
        <taxon>Rhodobacterales</taxon>
        <taxon>Roseobacteraceae</taxon>
        <taxon>Roseovarius</taxon>
    </lineage>
</organism>
<sequence>MVKLALFFVILTTGGWLSLPALEAQAVYPFDSARVSPQAAGAHRVREVVQTRDGESTIIWVAAPEPGKPVILYFHGNAGNLALRAGRFNHFTTRGYGLIAPAYRGSSGSTGTPSEVTITADMQQLYANLGALIPGLTPSRVIVYGESLGTGVALKLTAAVPRSQPAGVVLEAPFSSLPDVVRASMPRLTPLIPQMTNIWDSATHAKKLRAPLLVLHGKNDPLIPIAQGRAVFDAAGSRQKWFVTVRGAGHHNVWRSTVMPRLWSFIDDQSANMR</sequence>
<protein>
    <submittedName>
        <fullName evidence="2">Alpha/beta hydrolase</fullName>
    </submittedName>
</protein>
<evidence type="ECO:0000259" key="1">
    <source>
        <dbReference type="Pfam" id="PF12146"/>
    </source>
</evidence>
<dbReference type="RefSeq" id="WP_263048488.1">
    <property type="nucleotide sequence ID" value="NZ_CP106738.1"/>
</dbReference>
<dbReference type="InterPro" id="IPR022742">
    <property type="entry name" value="Hydrolase_4"/>
</dbReference>
<evidence type="ECO:0000313" key="2">
    <source>
        <dbReference type="EMBL" id="UXX84094.1"/>
    </source>
</evidence>
<dbReference type="SUPFAM" id="SSF53474">
    <property type="entry name" value="alpha/beta-Hydrolases"/>
    <property type="match status" value="1"/>
</dbReference>
<name>A0ABY6DDH3_9RHOB</name>
<dbReference type="PANTHER" id="PTHR12277:SF81">
    <property type="entry name" value="PROTEIN ABHD13"/>
    <property type="match status" value="1"/>
</dbReference>
<dbReference type="Gene3D" id="3.40.50.1820">
    <property type="entry name" value="alpha/beta hydrolase"/>
    <property type="match status" value="1"/>
</dbReference>
<gene>
    <name evidence="2" type="ORF">N7U68_05420</name>
</gene>
<keyword evidence="3" id="KW-1185">Reference proteome</keyword>
<keyword evidence="2" id="KW-0378">Hydrolase</keyword>
<dbReference type="EMBL" id="CP106738">
    <property type="protein sequence ID" value="UXX84094.1"/>
    <property type="molecule type" value="Genomic_DNA"/>
</dbReference>
<feature type="domain" description="Serine aminopeptidase S33" evidence="1">
    <location>
        <begin position="203"/>
        <end position="251"/>
    </location>
</feature>
<reference evidence="2" key="1">
    <citation type="submission" date="2022-10" db="EMBL/GenBank/DDBJ databases">
        <title>Roseovarius pelagicus sp. nov., isolated from Arctic seawater.</title>
        <authorList>
            <person name="Hong Y.W."/>
            <person name="Hwang C.Y."/>
        </authorList>
    </citation>
    <scope>NUCLEOTIDE SEQUENCE</scope>
    <source>
        <strain evidence="2">HL-MP18</strain>
    </source>
</reference>